<evidence type="ECO:0000313" key="1">
    <source>
        <dbReference type="EMBL" id="MBD0381011.1"/>
    </source>
</evidence>
<dbReference type="AlphaFoldDB" id="A0A926QIU0"/>
<name>A0A926QIU0_9BACL</name>
<keyword evidence="2" id="KW-1185">Reference proteome</keyword>
<dbReference type="RefSeq" id="WP_188174826.1">
    <property type="nucleotide sequence ID" value="NZ_JACVVD010000004.1"/>
</dbReference>
<comment type="caution">
    <text evidence="1">The sequence shown here is derived from an EMBL/GenBank/DDBJ whole genome shotgun (WGS) entry which is preliminary data.</text>
</comment>
<accession>A0A926QIU0</accession>
<organism evidence="1 2">
    <name type="scientific">Paenibacillus sedimenti</name>
    <dbReference type="NCBI Taxonomy" id="2770274"/>
    <lineage>
        <taxon>Bacteria</taxon>
        <taxon>Bacillati</taxon>
        <taxon>Bacillota</taxon>
        <taxon>Bacilli</taxon>
        <taxon>Bacillales</taxon>
        <taxon>Paenibacillaceae</taxon>
        <taxon>Paenibacillus</taxon>
    </lineage>
</organism>
<dbReference type="EMBL" id="JACVVD010000004">
    <property type="protein sequence ID" value="MBD0381011.1"/>
    <property type="molecule type" value="Genomic_DNA"/>
</dbReference>
<evidence type="ECO:0000313" key="2">
    <source>
        <dbReference type="Proteomes" id="UP000650466"/>
    </source>
</evidence>
<protein>
    <submittedName>
        <fullName evidence="1">Uncharacterized protein</fullName>
    </submittedName>
</protein>
<proteinExistence type="predicted"/>
<dbReference type="Proteomes" id="UP000650466">
    <property type="component" value="Unassembled WGS sequence"/>
</dbReference>
<sequence>MDQKEIDELEPKYTGNQRDLTEGEAEAIVHDPNYRNEADDELGIDRSIANGLAYGIFRRT</sequence>
<reference evidence="1" key="1">
    <citation type="submission" date="2020-09" db="EMBL/GenBank/DDBJ databases">
        <title>Draft Genome Sequence of Paenibacillus sp. WST5.</title>
        <authorList>
            <person name="Bao Z."/>
        </authorList>
    </citation>
    <scope>NUCLEOTIDE SEQUENCE</scope>
    <source>
        <strain evidence="1">WST5</strain>
    </source>
</reference>
<gene>
    <name evidence="1" type="ORF">ICC18_12870</name>
</gene>